<keyword evidence="4" id="KW-1185">Reference proteome</keyword>
<dbReference type="SUPFAM" id="SSF53955">
    <property type="entry name" value="Lysozyme-like"/>
    <property type="match status" value="2"/>
</dbReference>
<proteinExistence type="predicted"/>
<dbReference type="AlphaFoldDB" id="E1ZJA3"/>
<dbReference type="Pfam" id="PF01374">
    <property type="entry name" value="Glyco_hydro_46"/>
    <property type="match status" value="2"/>
</dbReference>
<name>E1ZJA3_CHLVA</name>
<dbReference type="InterPro" id="IPR000400">
    <property type="entry name" value="Glyco_hydro_46"/>
</dbReference>
<feature type="compositionally biased region" description="Pro residues" evidence="2">
    <location>
        <begin position="76"/>
        <end position="96"/>
    </location>
</feature>
<dbReference type="GO" id="GO:0016977">
    <property type="term" value="F:chitosanase activity"/>
    <property type="evidence" value="ECO:0007669"/>
    <property type="project" value="InterPro"/>
</dbReference>
<reference evidence="3 4" key="1">
    <citation type="journal article" date="2010" name="Plant Cell">
        <title>The Chlorella variabilis NC64A genome reveals adaptation to photosymbiosis, coevolution with viruses, and cryptic sex.</title>
        <authorList>
            <person name="Blanc G."/>
            <person name="Duncan G."/>
            <person name="Agarkova I."/>
            <person name="Borodovsky M."/>
            <person name="Gurnon J."/>
            <person name="Kuo A."/>
            <person name="Lindquist E."/>
            <person name="Lucas S."/>
            <person name="Pangilinan J."/>
            <person name="Polle J."/>
            <person name="Salamov A."/>
            <person name="Terry A."/>
            <person name="Yamada T."/>
            <person name="Dunigan D.D."/>
            <person name="Grigoriev I.V."/>
            <person name="Claverie J.M."/>
            <person name="Van Etten J.L."/>
        </authorList>
    </citation>
    <scope>NUCLEOTIDE SEQUENCE [LARGE SCALE GENOMIC DNA]</scope>
    <source>
        <strain evidence="3 4">NC64A</strain>
    </source>
</reference>
<protein>
    <submittedName>
        <fullName evidence="3">Uncharacterized protein</fullName>
    </submittedName>
</protein>
<sequence>MAAPAPCVPLVCAALVCLMVVQLPLEPFRTLPLQQRKQMNARLRRLRQLSDEAQARIEAEQQIAQATALVLAAQQPSPPPPESPPPPPPPPAPWLPLAPAQRAQADKLLTIFENASLEPKYGYAEVLGDGRGITFGRAGFTTETGDGLAVVLKYKQLKPQDNTLARFLPALERQRLSSGGEAQVRANVSTATNATAGRNQTELISNPTVSLSAESTDLAGLEGFIQAVQQLGGDPAFRQAQDIGLEYFYFNASQRAAEGLGLRQARLAAGRLGHQRASLAAHARGLGTRAWLRPGERSSHSLLAPCAVLTAPPRMYALSQAQLYDAWVQHGEAAPDSQQLDMSANGIAAWVSQQLGGSPKQGVNETAWLEMFLRRRLFVLENRPEFSARDSRPRVEVFSWLLQAGNLRMDKPIQLSWAKCQLTAGVHHRGPCIPQPAQAYSLGGVVFGDFLVPLG</sequence>
<accession>E1ZJA3</accession>
<dbReference type="EMBL" id="GL433849">
    <property type="protein sequence ID" value="EFN53960.1"/>
    <property type="molecule type" value="Genomic_DNA"/>
</dbReference>
<dbReference type="InterPro" id="IPR023099">
    <property type="entry name" value="Glyco_hydro_46_N"/>
</dbReference>
<feature type="coiled-coil region" evidence="1">
    <location>
        <begin position="36"/>
        <end position="63"/>
    </location>
</feature>
<dbReference type="KEGG" id="cvr:CHLNCDRAFT_53481"/>
<evidence type="ECO:0000256" key="1">
    <source>
        <dbReference type="SAM" id="Coils"/>
    </source>
</evidence>
<dbReference type="RefSeq" id="XP_005846062.1">
    <property type="nucleotide sequence ID" value="XM_005846000.1"/>
</dbReference>
<dbReference type="GO" id="GO:0005975">
    <property type="term" value="P:carbohydrate metabolic process"/>
    <property type="evidence" value="ECO:0007669"/>
    <property type="project" value="InterPro"/>
</dbReference>
<gene>
    <name evidence="3" type="ORF">CHLNCDRAFT_53481</name>
</gene>
<feature type="region of interest" description="Disordered" evidence="2">
    <location>
        <begin position="73"/>
        <end position="97"/>
    </location>
</feature>
<dbReference type="GeneID" id="17353304"/>
<evidence type="ECO:0000313" key="3">
    <source>
        <dbReference type="EMBL" id="EFN53960.1"/>
    </source>
</evidence>
<dbReference type="InParanoid" id="E1ZJA3"/>
<dbReference type="InterPro" id="IPR023346">
    <property type="entry name" value="Lysozyme-like_dom_sf"/>
</dbReference>
<dbReference type="Gene3D" id="3.30.386.10">
    <property type="entry name" value="Chitosanase, subunit A, domain 2"/>
    <property type="match status" value="1"/>
</dbReference>
<keyword evidence="1" id="KW-0175">Coiled coil</keyword>
<dbReference type="Proteomes" id="UP000008141">
    <property type="component" value="Unassembled WGS sequence"/>
</dbReference>
<dbReference type="GO" id="GO:0005576">
    <property type="term" value="C:extracellular region"/>
    <property type="evidence" value="ECO:0007669"/>
    <property type="project" value="InterPro"/>
</dbReference>
<evidence type="ECO:0000313" key="4">
    <source>
        <dbReference type="Proteomes" id="UP000008141"/>
    </source>
</evidence>
<organism evidence="4">
    <name type="scientific">Chlorella variabilis</name>
    <name type="common">Green alga</name>
    <dbReference type="NCBI Taxonomy" id="554065"/>
    <lineage>
        <taxon>Eukaryota</taxon>
        <taxon>Viridiplantae</taxon>
        <taxon>Chlorophyta</taxon>
        <taxon>core chlorophytes</taxon>
        <taxon>Trebouxiophyceae</taxon>
        <taxon>Chlorellales</taxon>
        <taxon>Chlorellaceae</taxon>
        <taxon>Chlorella clade</taxon>
        <taxon>Chlorella</taxon>
    </lineage>
</organism>
<dbReference type="OrthoDB" id="76114at2759"/>
<dbReference type="Gene3D" id="1.20.141.10">
    <property type="entry name" value="Chitosanase, subunit A, domain 1"/>
    <property type="match status" value="1"/>
</dbReference>
<evidence type="ECO:0000256" key="2">
    <source>
        <dbReference type="SAM" id="MobiDB-lite"/>
    </source>
</evidence>